<proteinExistence type="predicted"/>
<keyword evidence="3" id="KW-1185">Reference proteome</keyword>
<dbReference type="Proteomes" id="UP000821853">
    <property type="component" value="Unassembled WGS sequence"/>
</dbReference>
<gene>
    <name evidence="2" type="ORF">HPB48_013505</name>
</gene>
<comment type="caution">
    <text evidence="2">The sequence shown here is derived from an EMBL/GenBank/DDBJ whole genome shotgun (WGS) entry which is preliminary data.</text>
</comment>
<name>A0A9J6GR00_HAELO</name>
<accession>A0A9J6GR00</accession>
<sequence length="247" mass="28172">MQVRTVLQGKPVSMEELQQTNSLETVEDVEGFLKRVHEVKLCSGGPSTVEYPQAEPRSAFIDLNRRWRHNKCEFVLSADASVCQKCLSLSDTLRIRQKRAMTRQRSLKPGGARLPLSNTISDKLAALRRANCALKWSKNRLLTRFKLLSTQLKEARERAQKISEEELDSKLCNLDLPGAQLTAIKECIAAARLANKKSRRYTEDWLLMCLLLHIRSPSAYSFLQNNNVLPLQCVTTVRKYLSMVRVK</sequence>
<evidence type="ECO:0000256" key="1">
    <source>
        <dbReference type="SAM" id="Coils"/>
    </source>
</evidence>
<evidence type="ECO:0000313" key="2">
    <source>
        <dbReference type="EMBL" id="KAH9377818.1"/>
    </source>
</evidence>
<evidence type="ECO:0000313" key="3">
    <source>
        <dbReference type="Proteomes" id="UP000821853"/>
    </source>
</evidence>
<dbReference type="EMBL" id="JABSTR010000008">
    <property type="protein sequence ID" value="KAH9377818.1"/>
    <property type="molecule type" value="Genomic_DNA"/>
</dbReference>
<keyword evidence="1" id="KW-0175">Coiled coil</keyword>
<dbReference type="VEuPathDB" id="VectorBase:HLOH_062239"/>
<feature type="coiled-coil region" evidence="1">
    <location>
        <begin position="138"/>
        <end position="165"/>
    </location>
</feature>
<dbReference type="OrthoDB" id="7698657at2759"/>
<protein>
    <submittedName>
        <fullName evidence="2">Uncharacterized protein</fullName>
    </submittedName>
</protein>
<dbReference type="AlphaFoldDB" id="A0A9J6GR00"/>
<reference evidence="2 3" key="1">
    <citation type="journal article" date="2020" name="Cell">
        <title>Large-Scale Comparative Analyses of Tick Genomes Elucidate Their Genetic Diversity and Vector Capacities.</title>
        <authorList>
            <consortium name="Tick Genome and Microbiome Consortium (TIGMIC)"/>
            <person name="Jia N."/>
            <person name="Wang J."/>
            <person name="Shi W."/>
            <person name="Du L."/>
            <person name="Sun Y."/>
            <person name="Zhan W."/>
            <person name="Jiang J.F."/>
            <person name="Wang Q."/>
            <person name="Zhang B."/>
            <person name="Ji P."/>
            <person name="Bell-Sakyi L."/>
            <person name="Cui X.M."/>
            <person name="Yuan T.T."/>
            <person name="Jiang B.G."/>
            <person name="Yang W.F."/>
            <person name="Lam T.T."/>
            <person name="Chang Q.C."/>
            <person name="Ding S.J."/>
            <person name="Wang X.J."/>
            <person name="Zhu J.G."/>
            <person name="Ruan X.D."/>
            <person name="Zhao L."/>
            <person name="Wei J.T."/>
            <person name="Ye R.Z."/>
            <person name="Que T.C."/>
            <person name="Du C.H."/>
            <person name="Zhou Y.H."/>
            <person name="Cheng J.X."/>
            <person name="Dai P.F."/>
            <person name="Guo W.B."/>
            <person name="Han X.H."/>
            <person name="Huang E.J."/>
            <person name="Li L.F."/>
            <person name="Wei W."/>
            <person name="Gao Y.C."/>
            <person name="Liu J.Z."/>
            <person name="Shao H.Z."/>
            <person name="Wang X."/>
            <person name="Wang C.C."/>
            <person name="Yang T.C."/>
            <person name="Huo Q.B."/>
            <person name="Li W."/>
            <person name="Chen H.Y."/>
            <person name="Chen S.E."/>
            <person name="Zhou L.G."/>
            <person name="Ni X.B."/>
            <person name="Tian J.H."/>
            <person name="Sheng Y."/>
            <person name="Liu T."/>
            <person name="Pan Y.S."/>
            <person name="Xia L.Y."/>
            <person name="Li J."/>
            <person name="Zhao F."/>
            <person name="Cao W.C."/>
        </authorList>
    </citation>
    <scope>NUCLEOTIDE SEQUENCE [LARGE SCALE GENOMIC DNA]</scope>
    <source>
        <strain evidence="2">HaeL-2018</strain>
    </source>
</reference>
<dbReference type="OMA" id="NDICVWC"/>
<organism evidence="2 3">
    <name type="scientific">Haemaphysalis longicornis</name>
    <name type="common">Bush tick</name>
    <dbReference type="NCBI Taxonomy" id="44386"/>
    <lineage>
        <taxon>Eukaryota</taxon>
        <taxon>Metazoa</taxon>
        <taxon>Ecdysozoa</taxon>
        <taxon>Arthropoda</taxon>
        <taxon>Chelicerata</taxon>
        <taxon>Arachnida</taxon>
        <taxon>Acari</taxon>
        <taxon>Parasitiformes</taxon>
        <taxon>Ixodida</taxon>
        <taxon>Ixodoidea</taxon>
        <taxon>Ixodidae</taxon>
        <taxon>Haemaphysalinae</taxon>
        <taxon>Haemaphysalis</taxon>
    </lineage>
</organism>